<evidence type="ECO:0000313" key="10">
    <source>
        <dbReference type="Proteomes" id="UP000077037"/>
    </source>
</evidence>
<dbReference type="InterPro" id="IPR023090">
    <property type="entry name" value="UPF0702_alpha/beta_dom_sf"/>
</dbReference>
<name>A0A157ME14_9BORD</name>
<evidence type="ECO:0000256" key="7">
    <source>
        <dbReference type="SAM" id="Phobius"/>
    </source>
</evidence>
<protein>
    <submittedName>
        <fullName evidence="9">Protein of uncharacterized function (DUF421)</fullName>
    </submittedName>
</protein>
<organism evidence="9 10">
    <name type="scientific">Bordetella ansorpii</name>
    <dbReference type="NCBI Taxonomy" id="288768"/>
    <lineage>
        <taxon>Bacteria</taxon>
        <taxon>Pseudomonadati</taxon>
        <taxon>Pseudomonadota</taxon>
        <taxon>Betaproteobacteria</taxon>
        <taxon>Burkholderiales</taxon>
        <taxon>Alcaligenaceae</taxon>
        <taxon>Bordetella</taxon>
    </lineage>
</organism>
<gene>
    <name evidence="9" type="ORF">SAMEA1982600_01183</name>
</gene>
<dbReference type="RefSeq" id="WP_066409990.1">
    <property type="nucleotide sequence ID" value="NZ_FKBS01000012.1"/>
</dbReference>
<dbReference type="InterPro" id="IPR007353">
    <property type="entry name" value="DUF421"/>
</dbReference>
<dbReference type="EMBL" id="FKBS01000012">
    <property type="protein sequence ID" value="SAI06924.1"/>
    <property type="molecule type" value="Genomic_DNA"/>
</dbReference>
<dbReference type="GO" id="GO:0005886">
    <property type="term" value="C:plasma membrane"/>
    <property type="evidence" value="ECO:0007669"/>
    <property type="project" value="UniProtKB-SubCell"/>
</dbReference>
<evidence type="ECO:0000259" key="8">
    <source>
        <dbReference type="Pfam" id="PF04239"/>
    </source>
</evidence>
<keyword evidence="3" id="KW-1003">Cell membrane</keyword>
<feature type="transmembrane region" description="Helical" evidence="7">
    <location>
        <begin position="20"/>
        <end position="39"/>
    </location>
</feature>
<dbReference type="OrthoDB" id="8617494at2"/>
<evidence type="ECO:0000313" key="9">
    <source>
        <dbReference type="EMBL" id="SAI06924.1"/>
    </source>
</evidence>
<dbReference type="AlphaFoldDB" id="A0A157ME14"/>
<keyword evidence="4 7" id="KW-0812">Transmembrane</keyword>
<sequence length="165" mass="18537">MQLQPDWAGMFAFSIPPLEIFLRGTLVYWFILVLLRAAGRRDVGSLGVADMLVLVLIADAAQNAMAGDYKSVPDGMVLVATIVGWTWAIDRAGYHFPRLDRLLAPPRVCLVRDGQIQMRNLRREYVTREELMAELRLKGVDDLSSVRRAYMESNGEISVLGKRAD</sequence>
<evidence type="ECO:0000256" key="6">
    <source>
        <dbReference type="ARBA" id="ARBA00023136"/>
    </source>
</evidence>
<evidence type="ECO:0000256" key="3">
    <source>
        <dbReference type="ARBA" id="ARBA00022475"/>
    </source>
</evidence>
<keyword evidence="6 7" id="KW-0472">Membrane</keyword>
<dbReference type="PANTHER" id="PTHR34582">
    <property type="entry name" value="UPF0702 TRANSMEMBRANE PROTEIN YCAP"/>
    <property type="match status" value="1"/>
</dbReference>
<evidence type="ECO:0000256" key="4">
    <source>
        <dbReference type="ARBA" id="ARBA00022692"/>
    </source>
</evidence>
<evidence type="ECO:0000256" key="2">
    <source>
        <dbReference type="ARBA" id="ARBA00006448"/>
    </source>
</evidence>
<feature type="domain" description="YetF C-terminal" evidence="8">
    <location>
        <begin position="95"/>
        <end position="163"/>
    </location>
</feature>
<accession>A0A157ME14</accession>
<keyword evidence="5 7" id="KW-1133">Transmembrane helix</keyword>
<comment type="similarity">
    <text evidence="2">Belongs to the UPF0702 family.</text>
</comment>
<dbReference type="Proteomes" id="UP000077037">
    <property type="component" value="Unassembled WGS sequence"/>
</dbReference>
<proteinExistence type="inferred from homology"/>
<comment type="subcellular location">
    <subcellularLocation>
        <location evidence="1">Cell membrane</location>
        <topology evidence="1">Multi-pass membrane protein</topology>
    </subcellularLocation>
</comment>
<dbReference type="Pfam" id="PF04239">
    <property type="entry name" value="DUF421"/>
    <property type="match status" value="1"/>
</dbReference>
<evidence type="ECO:0000256" key="1">
    <source>
        <dbReference type="ARBA" id="ARBA00004651"/>
    </source>
</evidence>
<dbReference type="PANTHER" id="PTHR34582:SF6">
    <property type="entry name" value="UPF0702 TRANSMEMBRANE PROTEIN YCAP"/>
    <property type="match status" value="1"/>
</dbReference>
<dbReference type="Gene3D" id="3.30.240.20">
    <property type="entry name" value="bsu07140 like domains"/>
    <property type="match status" value="1"/>
</dbReference>
<evidence type="ECO:0000256" key="5">
    <source>
        <dbReference type="ARBA" id="ARBA00022989"/>
    </source>
</evidence>
<reference evidence="9 10" key="1">
    <citation type="submission" date="2016-03" db="EMBL/GenBank/DDBJ databases">
        <authorList>
            <consortium name="Pathogen Informatics"/>
        </authorList>
    </citation>
    <scope>NUCLEOTIDE SEQUENCE [LARGE SCALE GENOMIC DNA]</scope>
    <source>
        <strain evidence="9 10">NCTC13364</strain>
    </source>
</reference>